<evidence type="ECO:0000256" key="9">
    <source>
        <dbReference type="SAM" id="Phobius"/>
    </source>
</evidence>
<feature type="region of interest" description="Disordered" evidence="8">
    <location>
        <begin position="149"/>
        <end position="183"/>
    </location>
</feature>
<evidence type="ECO:0000256" key="7">
    <source>
        <dbReference type="ARBA" id="ARBA00023136"/>
    </source>
</evidence>
<keyword evidence="5 9" id="KW-1133">Transmembrane helix</keyword>
<gene>
    <name evidence="10" type="ORF">HPC62_20145</name>
</gene>
<evidence type="ECO:0000256" key="3">
    <source>
        <dbReference type="ARBA" id="ARBA00022692"/>
    </source>
</evidence>
<evidence type="ECO:0000256" key="1">
    <source>
        <dbReference type="ARBA" id="ARBA00004141"/>
    </source>
</evidence>
<dbReference type="GO" id="GO:1902600">
    <property type="term" value="P:proton transmembrane transport"/>
    <property type="evidence" value="ECO:0007669"/>
    <property type="project" value="UniProtKB-KW"/>
</dbReference>
<keyword evidence="6" id="KW-0406">Ion transport</keyword>
<reference evidence="10 11" key="1">
    <citation type="submission" date="2020-05" db="EMBL/GenBank/DDBJ databases">
        <title>Complete genome sequence of of a novel Thermoleptolyngbya strain isolated from hot springs of Ganzi, Sichuan China.</title>
        <authorList>
            <person name="Tang J."/>
            <person name="Daroch M."/>
            <person name="Li L."/>
            <person name="Waleron K."/>
            <person name="Waleron M."/>
            <person name="Waleron M."/>
        </authorList>
    </citation>
    <scope>NUCLEOTIDE SEQUENCE [LARGE SCALE GENOMIC DNA]</scope>
    <source>
        <strain evidence="10 11">PKUAC-SCTA183</strain>
    </source>
</reference>
<feature type="transmembrane region" description="Helical" evidence="9">
    <location>
        <begin position="488"/>
        <end position="509"/>
    </location>
</feature>
<sequence>MSNDKQWWAAGANQINRWLVQNQLRSLDEAYRGALQIQELERQYFGGDRIAFRADLSKTVFDYVKTKRDRQLLRVRANLTRFRLSSFLQNTDVTPESAVPTAQEQQILEKLGFIERVIGKYRDLDNMLDQIAAEAGDETMADTTIAAPEPGKLTKDLRTSRGKVSGSKPLPPMHSGETDSSDSILNRLSSIGKELSKELSPPSEQEIVTELRLRRKQNRIALRWLAVLLLLPLLTQVLTKNLIFEPLLGSYSDRHPSAVELSTEIEEEFLAKFSEYREALEIRHLLKNYQPPVAEQSQAPFWQRNRSFFNQAIEDKTLMRSSADVLTVASRRPPTEPAHQLDGRSPGIAPGMAHGSPSRGIIVTTDLPNLPELRTDLEEEAREYQQALQEKAVELWREAREKQLDGLKNVLADLTSILVLMGLVYFGRDRLRLLGNFTNRTFLTLSDPAKVFLFILVTDIFVGFHSAEGWEVILEGVFHHFGLPESKVFINGFIATVPVFIDSCIKFWIFSYLTRYSPSASAIYERMNT</sequence>
<dbReference type="AlphaFoldDB" id="A0A6M8BC06"/>
<keyword evidence="4" id="KW-0375">Hydrogen ion transport</keyword>
<evidence type="ECO:0000313" key="10">
    <source>
        <dbReference type="EMBL" id="QKD84178.1"/>
    </source>
</evidence>
<dbReference type="Pfam" id="PF03040">
    <property type="entry name" value="CemA"/>
    <property type="match status" value="2"/>
</dbReference>
<dbReference type="EMBL" id="CP053661">
    <property type="protein sequence ID" value="QKD84178.1"/>
    <property type="molecule type" value="Genomic_DNA"/>
</dbReference>
<feature type="transmembrane region" description="Helical" evidence="9">
    <location>
        <begin position="449"/>
        <end position="468"/>
    </location>
</feature>
<dbReference type="Proteomes" id="UP000505210">
    <property type="component" value="Chromosome"/>
</dbReference>
<feature type="transmembrane region" description="Helical" evidence="9">
    <location>
        <begin position="220"/>
        <end position="238"/>
    </location>
</feature>
<evidence type="ECO:0000256" key="4">
    <source>
        <dbReference type="ARBA" id="ARBA00022781"/>
    </source>
</evidence>
<proteinExistence type="predicted"/>
<organism evidence="10 11">
    <name type="scientific">Thermoleptolyngbya sichuanensis A183</name>
    <dbReference type="NCBI Taxonomy" id="2737172"/>
    <lineage>
        <taxon>Bacteria</taxon>
        <taxon>Bacillati</taxon>
        <taxon>Cyanobacteriota</taxon>
        <taxon>Cyanophyceae</taxon>
        <taxon>Oculatellales</taxon>
        <taxon>Oculatellaceae</taxon>
        <taxon>Thermoleptolyngbya</taxon>
        <taxon>Thermoleptolyngbya sichuanensis</taxon>
    </lineage>
</organism>
<feature type="transmembrane region" description="Helical" evidence="9">
    <location>
        <begin position="410"/>
        <end position="428"/>
    </location>
</feature>
<dbReference type="PANTHER" id="PTHR33650:SF2">
    <property type="entry name" value="CHLOROPLAST ENVELOPE MEMBRANE PROTEIN"/>
    <property type="match status" value="1"/>
</dbReference>
<dbReference type="RefSeq" id="WP_172358229.1">
    <property type="nucleotide sequence ID" value="NZ_CP053661.1"/>
</dbReference>
<keyword evidence="7 9" id="KW-0472">Membrane</keyword>
<dbReference type="InterPro" id="IPR004282">
    <property type="entry name" value="CemA"/>
</dbReference>
<evidence type="ECO:0000256" key="8">
    <source>
        <dbReference type="SAM" id="MobiDB-lite"/>
    </source>
</evidence>
<dbReference type="PANTHER" id="PTHR33650">
    <property type="entry name" value="CHLOROPLAST ENVELOPE MEMBRANE PROTEIN-RELATED"/>
    <property type="match status" value="1"/>
</dbReference>
<evidence type="ECO:0000313" key="11">
    <source>
        <dbReference type="Proteomes" id="UP000505210"/>
    </source>
</evidence>
<keyword evidence="11" id="KW-1185">Reference proteome</keyword>
<evidence type="ECO:0000256" key="6">
    <source>
        <dbReference type="ARBA" id="ARBA00023065"/>
    </source>
</evidence>
<protein>
    <submittedName>
        <fullName evidence="10">Uncharacterized protein</fullName>
    </submittedName>
</protein>
<evidence type="ECO:0000256" key="5">
    <source>
        <dbReference type="ARBA" id="ARBA00022989"/>
    </source>
</evidence>
<keyword evidence="3 9" id="KW-0812">Transmembrane</keyword>
<accession>A0A6M8BC06</accession>
<keyword evidence="2" id="KW-0813">Transport</keyword>
<dbReference type="KEGG" id="theu:HPC62_20145"/>
<dbReference type="GO" id="GO:0016020">
    <property type="term" value="C:membrane"/>
    <property type="evidence" value="ECO:0007669"/>
    <property type="project" value="UniProtKB-SubCell"/>
</dbReference>
<comment type="subcellular location">
    <subcellularLocation>
        <location evidence="1">Membrane</location>
        <topology evidence="1">Multi-pass membrane protein</topology>
    </subcellularLocation>
</comment>
<name>A0A6M8BC06_9CYAN</name>
<evidence type="ECO:0000256" key="2">
    <source>
        <dbReference type="ARBA" id="ARBA00022448"/>
    </source>
</evidence>